<evidence type="ECO:0000256" key="2">
    <source>
        <dbReference type="ARBA" id="ARBA00023315"/>
    </source>
</evidence>
<organism evidence="5 6">
    <name type="scientific">Tianweitania populi</name>
    <dbReference type="NCBI Taxonomy" id="1607949"/>
    <lineage>
        <taxon>Bacteria</taxon>
        <taxon>Pseudomonadati</taxon>
        <taxon>Pseudomonadota</taxon>
        <taxon>Alphaproteobacteria</taxon>
        <taxon>Hyphomicrobiales</taxon>
        <taxon>Phyllobacteriaceae</taxon>
        <taxon>Tianweitania</taxon>
    </lineage>
</organism>
<dbReference type="Proteomes" id="UP000630142">
    <property type="component" value="Unassembled WGS sequence"/>
</dbReference>
<feature type="domain" description="Beta-ketoacyl-[acyl-carrier-protein] synthase III C-terminal" evidence="3">
    <location>
        <begin position="282"/>
        <end position="371"/>
    </location>
</feature>
<dbReference type="NCBIfam" id="NF005703">
    <property type="entry name" value="PRK07515.1"/>
    <property type="match status" value="1"/>
</dbReference>
<dbReference type="InterPro" id="IPR013751">
    <property type="entry name" value="ACP_syn_III_N"/>
</dbReference>
<dbReference type="Gene3D" id="3.40.47.10">
    <property type="match status" value="2"/>
</dbReference>
<feature type="domain" description="Beta-ketoacyl-[acyl-carrier-protein] synthase III N-terminal" evidence="4">
    <location>
        <begin position="146"/>
        <end position="213"/>
    </location>
</feature>
<dbReference type="Pfam" id="PF08541">
    <property type="entry name" value="ACP_syn_III_C"/>
    <property type="match status" value="1"/>
</dbReference>
<reference evidence="5" key="2">
    <citation type="submission" date="2020-09" db="EMBL/GenBank/DDBJ databases">
        <authorList>
            <person name="Sun Q."/>
            <person name="Kim S."/>
        </authorList>
    </citation>
    <scope>NUCLEOTIDE SEQUENCE</scope>
    <source>
        <strain evidence="5">KCTC 42249</strain>
    </source>
</reference>
<sequence>MKRVVISGIGAEIPTASISNDELVATFNGWVERENVGRTERGEQPLPGSTSAFIEHASGIRARRVLYPEGVLDIDRMAPVMPRREDHEVSIQSEFGAASARKALADAGRAAADVDMVICASSHLQRMYPAVGIEIQQVLGTSGSAIDLSLGCSSAAGGLHTAFNLVRSGAQKCVLVCTPELITGHLDFRDRQTHFIFGDASVSMVVEALEDGEEREGCFEVLDTRLWTQFSNNIRSNFGYLARLTQANPSVLDMEGLMITQLGNKVFKEVTHAGHEFIIDFLRDNGQTPEDIRRFWLHQANARMNGMILRLAFGRDVDNDRAPIVLGDLGNTAAAGVIVALDMHHRDMQRGDYGLICAFGAGYSIGGALLRRL</sequence>
<evidence type="ECO:0000259" key="3">
    <source>
        <dbReference type="Pfam" id="PF08541"/>
    </source>
</evidence>
<keyword evidence="2" id="KW-0012">Acyltransferase</keyword>
<dbReference type="GO" id="GO:0004315">
    <property type="term" value="F:3-oxoacyl-[acyl-carrier-protein] synthase activity"/>
    <property type="evidence" value="ECO:0007669"/>
    <property type="project" value="InterPro"/>
</dbReference>
<dbReference type="CDD" id="cd00830">
    <property type="entry name" value="KAS_III"/>
    <property type="match status" value="1"/>
</dbReference>
<dbReference type="GO" id="GO:0044550">
    <property type="term" value="P:secondary metabolite biosynthetic process"/>
    <property type="evidence" value="ECO:0007669"/>
    <property type="project" value="TreeGrafter"/>
</dbReference>
<dbReference type="InterPro" id="IPR016039">
    <property type="entry name" value="Thiolase-like"/>
</dbReference>
<dbReference type="GO" id="GO:0006633">
    <property type="term" value="P:fatty acid biosynthetic process"/>
    <property type="evidence" value="ECO:0007669"/>
    <property type="project" value="InterPro"/>
</dbReference>
<dbReference type="SUPFAM" id="SSF53901">
    <property type="entry name" value="Thiolase-like"/>
    <property type="match status" value="1"/>
</dbReference>
<reference evidence="5" key="1">
    <citation type="journal article" date="2014" name="Int. J. Syst. Evol. Microbiol.">
        <title>Complete genome sequence of Corynebacterium casei LMG S-19264T (=DSM 44701T), isolated from a smear-ripened cheese.</title>
        <authorList>
            <consortium name="US DOE Joint Genome Institute (JGI-PGF)"/>
            <person name="Walter F."/>
            <person name="Albersmeier A."/>
            <person name="Kalinowski J."/>
            <person name="Ruckert C."/>
        </authorList>
    </citation>
    <scope>NUCLEOTIDE SEQUENCE</scope>
    <source>
        <strain evidence="5">KCTC 42249</strain>
    </source>
</reference>
<gene>
    <name evidence="5" type="ORF">GCM10016234_13790</name>
</gene>
<dbReference type="EMBL" id="BMZQ01000001">
    <property type="protein sequence ID" value="GHD11075.1"/>
    <property type="molecule type" value="Genomic_DNA"/>
</dbReference>
<dbReference type="Pfam" id="PF08545">
    <property type="entry name" value="ACP_syn_III"/>
    <property type="match status" value="1"/>
</dbReference>
<comment type="caution">
    <text evidence="5">The sequence shown here is derived from an EMBL/GenBank/DDBJ whole genome shotgun (WGS) entry which is preliminary data.</text>
</comment>
<accession>A0A8J3GJ83</accession>
<name>A0A8J3GJ83_9HYPH</name>
<evidence type="ECO:0000313" key="6">
    <source>
        <dbReference type="Proteomes" id="UP000630142"/>
    </source>
</evidence>
<dbReference type="PANTHER" id="PTHR34069">
    <property type="entry name" value="3-OXOACYL-[ACYL-CARRIER-PROTEIN] SYNTHASE 3"/>
    <property type="match status" value="1"/>
</dbReference>
<dbReference type="PANTHER" id="PTHR34069:SF2">
    <property type="entry name" value="BETA-KETOACYL-[ACYL-CARRIER-PROTEIN] SYNTHASE III"/>
    <property type="match status" value="1"/>
</dbReference>
<proteinExistence type="predicted"/>
<evidence type="ECO:0000259" key="4">
    <source>
        <dbReference type="Pfam" id="PF08545"/>
    </source>
</evidence>
<keyword evidence="6" id="KW-1185">Reference proteome</keyword>
<dbReference type="AlphaFoldDB" id="A0A8J3GJ83"/>
<evidence type="ECO:0000256" key="1">
    <source>
        <dbReference type="ARBA" id="ARBA00022679"/>
    </source>
</evidence>
<protein>
    <submittedName>
        <fullName evidence="5">Beta-ketoacyl-ACP synthase III</fullName>
    </submittedName>
</protein>
<keyword evidence="1" id="KW-0808">Transferase</keyword>
<dbReference type="InterPro" id="IPR013747">
    <property type="entry name" value="ACP_syn_III_C"/>
</dbReference>
<dbReference type="RefSeq" id="WP_189502718.1">
    <property type="nucleotide sequence ID" value="NZ_BMZQ01000001.1"/>
</dbReference>
<evidence type="ECO:0000313" key="5">
    <source>
        <dbReference type="EMBL" id="GHD11075.1"/>
    </source>
</evidence>